<feature type="compositionally biased region" description="Basic and acidic residues" evidence="1">
    <location>
        <begin position="636"/>
        <end position="646"/>
    </location>
</feature>
<feature type="compositionally biased region" description="Polar residues" evidence="1">
    <location>
        <begin position="620"/>
        <end position="630"/>
    </location>
</feature>
<dbReference type="SUPFAM" id="SSF57850">
    <property type="entry name" value="RING/U-box"/>
    <property type="match status" value="1"/>
</dbReference>
<evidence type="ECO:0000313" key="3">
    <source>
        <dbReference type="Proteomes" id="UP000078343"/>
    </source>
</evidence>
<feature type="compositionally biased region" description="Low complexity" evidence="1">
    <location>
        <begin position="564"/>
        <end position="574"/>
    </location>
</feature>
<feature type="region of interest" description="Disordered" evidence="1">
    <location>
        <begin position="269"/>
        <end position="288"/>
    </location>
</feature>
<reference evidence="2 3" key="1">
    <citation type="submission" date="2016-04" db="EMBL/GenBank/DDBJ databases">
        <title>Draft genome of Fonsecaea erecta CBS 125763.</title>
        <authorList>
            <person name="Weiss V.A."/>
            <person name="Vicente V.A."/>
            <person name="Raittz R.T."/>
            <person name="Moreno L.F."/>
            <person name="De Souza E.M."/>
            <person name="Pedrosa F.O."/>
            <person name="Steffens M.B."/>
            <person name="Faoro H."/>
            <person name="Tadra-Sfeir M.Z."/>
            <person name="Najafzadeh M.J."/>
            <person name="Felipe M.S."/>
            <person name="Teixeira M."/>
            <person name="Sun J."/>
            <person name="Xi L."/>
            <person name="Gomes R."/>
            <person name="De Azevedo C.M."/>
            <person name="Salgado C.G."/>
            <person name="Da Silva M.B."/>
            <person name="Nascimento M.F."/>
            <person name="Queiroz-Telles F."/>
            <person name="Attili D.S."/>
            <person name="Gorbushina A."/>
        </authorList>
    </citation>
    <scope>NUCLEOTIDE SEQUENCE [LARGE SCALE GENOMIC DNA]</scope>
    <source>
        <strain evidence="2 3">CBS 125763</strain>
    </source>
</reference>
<feature type="compositionally biased region" description="Pro residues" evidence="1">
    <location>
        <begin position="595"/>
        <end position="604"/>
    </location>
</feature>
<organism evidence="2 3">
    <name type="scientific">Fonsecaea erecta</name>
    <dbReference type="NCBI Taxonomy" id="1367422"/>
    <lineage>
        <taxon>Eukaryota</taxon>
        <taxon>Fungi</taxon>
        <taxon>Dikarya</taxon>
        <taxon>Ascomycota</taxon>
        <taxon>Pezizomycotina</taxon>
        <taxon>Eurotiomycetes</taxon>
        <taxon>Chaetothyriomycetidae</taxon>
        <taxon>Chaetothyriales</taxon>
        <taxon>Herpotrichiellaceae</taxon>
        <taxon>Fonsecaea</taxon>
    </lineage>
</organism>
<feature type="compositionally biased region" description="Polar residues" evidence="1">
    <location>
        <begin position="177"/>
        <end position="188"/>
    </location>
</feature>
<dbReference type="GeneID" id="30009155"/>
<gene>
    <name evidence="2" type="ORF">AYL99_04987</name>
</gene>
<dbReference type="OrthoDB" id="8062037at2759"/>
<proteinExistence type="predicted"/>
<feature type="region of interest" description="Disordered" evidence="1">
    <location>
        <begin position="166"/>
        <end position="249"/>
    </location>
</feature>
<keyword evidence="3" id="KW-1185">Reference proteome</keyword>
<name>A0A178ZLT4_9EURO</name>
<dbReference type="Proteomes" id="UP000078343">
    <property type="component" value="Unassembled WGS sequence"/>
</dbReference>
<feature type="compositionally biased region" description="Polar residues" evidence="1">
    <location>
        <begin position="575"/>
        <end position="592"/>
    </location>
</feature>
<feature type="compositionally biased region" description="Polar residues" evidence="1">
    <location>
        <begin position="72"/>
        <end position="89"/>
    </location>
</feature>
<dbReference type="AlphaFoldDB" id="A0A178ZLT4"/>
<feature type="compositionally biased region" description="Polar residues" evidence="1">
    <location>
        <begin position="213"/>
        <end position="226"/>
    </location>
</feature>
<protein>
    <recommendedName>
        <fullName evidence="4">RING-type domain-containing protein</fullName>
    </recommendedName>
</protein>
<evidence type="ECO:0000313" key="2">
    <source>
        <dbReference type="EMBL" id="OAP59985.1"/>
    </source>
</evidence>
<feature type="compositionally biased region" description="Polar residues" evidence="1">
    <location>
        <begin position="269"/>
        <end position="280"/>
    </location>
</feature>
<feature type="compositionally biased region" description="Basic and acidic residues" evidence="1">
    <location>
        <begin position="659"/>
        <end position="669"/>
    </location>
</feature>
<comment type="caution">
    <text evidence="2">The sequence shown here is derived from an EMBL/GenBank/DDBJ whole genome shotgun (WGS) entry which is preliminary data.</text>
</comment>
<dbReference type="EMBL" id="LVYI01000004">
    <property type="protein sequence ID" value="OAP59985.1"/>
    <property type="molecule type" value="Genomic_DNA"/>
</dbReference>
<accession>A0A178ZLT4</accession>
<evidence type="ECO:0000256" key="1">
    <source>
        <dbReference type="SAM" id="MobiDB-lite"/>
    </source>
</evidence>
<dbReference type="RefSeq" id="XP_018693352.1">
    <property type="nucleotide sequence ID" value="XM_018836499.1"/>
</dbReference>
<feature type="region of interest" description="Disordered" evidence="1">
    <location>
        <begin position="521"/>
        <end position="690"/>
    </location>
</feature>
<dbReference type="InterPro" id="IPR013083">
    <property type="entry name" value="Znf_RING/FYVE/PHD"/>
</dbReference>
<sequence>MGNATSAPRVPADDDLMEESRNTLTGTGVAVGGTGAEGRSSRLARRNAQSLRIAGQRASTIYDSFRRHRSAESVTSRPNAGHSLSSPSETEYEQENRPLVGPEDVDVPDAEAVATPILSPSPSRRRSTMSRLGSRLLPDSVARGLLNSGEETLEEGRALRHGISGRLRPSVYERPPNSDSNSRVSLTGSIRRRSENRTESRRRAIRGPFPALQSLNQQPEPTTSWRDSTDGDLRELPQPAASGLRHRNRFSRVRESMSISQRISSLFRQSTEHLQSSQGGRESPSRPARVTFADESDHLLPSIASADQRHENDDAPHELDAVEPEARTLLAGPRVTSGMSTIRRFQPGLRSRSTRLIRRGEHPPLSQVLQLAAAAIAAQLSGHATAGSTGARHLGGDTFDGSIQNFVQTLQEAATAQAGENIDMNSSDGDLPPVNFMRVFQFPNDENGSPIASQAESRDVDQMDLDSIAGPGESDRSVTLVLVGVRSLPHGQDSTGGENGTLGPSLDTLLSLPFLPPANVLRNGSSGALFRRSDGRNRSSTRRHSMTNFSFPAQYESQRHQRTRTQTSRLSSHSDQTVPTTPDAGASSTLVSETPPGPIPPPSTPADIRSGHATPIRRPSSASATPNQPLSELDEDRSQEHLDSRSPEPSFNTARQRRRSDSEFARRPELGSGAARRNGMVEPDPPPAGAGRSWLIYVVGTNVSATHPAFAMPSLFTDNPSYEDMQMLSTLLGPVKPPVATQEDVSAAGGVFRLVVQESGFLGESVSDSDDSALIINLGERCLICLSDYAESEEVRRLDKCKHVYHRELAHHRSEQLSNVPWPGCTGTGPIFAFPDECRNSVLSHPMIGRVEKSV</sequence>
<evidence type="ECO:0008006" key="4">
    <source>
        <dbReference type="Google" id="ProtNLM"/>
    </source>
</evidence>
<feature type="compositionally biased region" description="Basic and acidic residues" evidence="1">
    <location>
        <begin position="192"/>
        <end position="202"/>
    </location>
</feature>
<dbReference type="Gene3D" id="3.30.40.10">
    <property type="entry name" value="Zinc/RING finger domain, C3HC4 (zinc finger)"/>
    <property type="match status" value="1"/>
</dbReference>
<dbReference type="STRING" id="1367422.A0A178ZLT4"/>
<feature type="region of interest" description="Disordered" evidence="1">
    <location>
        <begin position="1"/>
        <end position="135"/>
    </location>
</feature>